<dbReference type="AlphaFoldDB" id="A0A8R1IF35"/>
<reference evidence="5" key="1">
    <citation type="submission" date="2010-08" db="EMBL/GenBank/DDBJ databases">
        <authorList>
            <consortium name="Caenorhabditis japonica Sequencing Consortium"/>
            <person name="Wilson R.K."/>
        </authorList>
    </citation>
    <scope>NUCLEOTIDE SEQUENCE [LARGE SCALE GENOMIC DNA]</scope>
    <source>
        <strain evidence="5">DF5081</strain>
    </source>
</reference>
<evidence type="ECO:0000313" key="5">
    <source>
        <dbReference type="Proteomes" id="UP000005237"/>
    </source>
</evidence>
<proteinExistence type="predicted"/>
<reference evidence="4" key="2">
    <citation type="submission" date="2022-06" db="UniProtKB">
        <authorList>
            <consortium name="EnsemblMetazoa"/>
        </authorList>
    </citation>
    <scope>IDENTIFICATION</scope>
    <source>
        <strain evidence="4">DF5081</strain>
    </source>
</reference>
<accession>A0A8R1IF35</accession>
<keyword evidence="5" id="KW-1185">Reference proteome</keyword>
<dbReference type="InterPro" id="IPR019489">
    <property type="entry name" value="Clp_ATPase_C"/>
</dbReference>
<protein>
    <submittedName>
        <fullName evidence="4">ClpB_D2-small domain-containing protein</fullName>
    </submittedName>
</protein>
<dbReference type="SMART" id="SM01086">
    <property type="entry name" value="ClpB_D2-small"/>
    <property type="match status" value="1"/>
</dbReference>
<keyword evidence="1" id="KW-0547">Nucleotide-binding</keyword>
<dbReference type="GO" id="GO:0005759">
    <property type="term" value="C:mitochondrial matrix"/>
    <property type="evidence" value="ECO:0007669"/>
    <property type="project" value="TreeGrafter"/>
</dbReference>
<evidence type="ECO:0000256" key="1">
    <source>
        <dbReference type="ARBA" id="ARBA00022741"/>
    </source>
</evidence>
<organism evidence="4 5">
    <name type="scientific">Caenorhabditis japonica</name>
    <dbReference type="NCBI Taxonomy" id="281687"/>
    <lineage>
        <taxon>Eukaryota</taxon>
        <taxon>Metazoa</taxon>
        <taxon>Ecdysozoa</taxon>
        <taxon>Nematoda</taxon>
        <taxon>Chromadorea</taxon>
        <taxon>Rhabditida</taxon>
        <taxon>Rhabditina</taxon>
        <taxon>Rhabditomorpha</taxon>
        <taxon>Rhabditoidea</taxon>
        <taxon>Rhabditidae</taxon>
        <taxon>Peloderinae</taxon>
        <taxon>Caenorhabditis</taxon>
    </lineage>
</organism>
<keyword evidence="2" id="KW-0067">ATP-binding</keyword>
<dbReference type="PANTHER" id="PTHR48102">
    <property type="entry name" value="ATP-DEPENDENT CLP PROTEASE ATP-BINDING SUBUNIT CLPX-LIKE, MITOCHONDRIAL-RELATED"/>
    <property type="match status" value="1"/>
</dbReference>
<dbReference type="GO" id="GO:0051603">
    <property type="term" value="P:proteolysis involved in protein catabolic process"/>
    <property type="evidence" value="ECO:0007669"/>
    <property type="project" value="TreeGrafter"/>
</dbReference>
<dbReference type="Gene3D" id="3.40.50.300">
    <property type="entry name" value="P-loop containing nucleotide triphosphate hydrolases"/>
    <property type="match status" value="1"/>
</dbReference>
<dbReference type="SUPFAM" id="SSF52540">
    <property type="entry name" value="P-loop containing nucleoside triphosphate hydrolases"/>
    <property type="match status" value="1"/>
</dbReference>
<dbReference type="Pfam" id="PF10431">
    <property type="entry name" value="ClpB_D2-small"/>
    <property type="match status" value="1"/>
</dbReference>
<dbReference type="Proteomes" id="UP000005237">
    <property type="component" value="Unassembled WGS sequence"/>
</dbReference>
<dbReference type="PANTHER" id="PTHR48102:SF10">
    <property type="entry name" value="ATP-DEPENDENT CLP PROTEASE ATP-BINDING SUBUNIT CLPX"/>
    <property type="match status" value="1"/>
</dbReference>
<dbReference type="GO" id="GO:0016887">
    <property type="term" value="F:ATP hydrolysis activity"/>
    <property type="evidence" value="ECO:0007669"/>
    <property type="project" value="TreeGrafter"/>
</dbReference>
<feature type="domain" description="Clp ATPase C-terminal" evidence="3">
    <location>
        <begin position="75"/>
        <end position="167"/>
    </location>
</feature>
<evidence type="ECO:0000313" key="4">
    <source>
        <dbReference type="EnsemblMetazoa" id="CJA33234.1"/>
    </source>
</evidence>
<evidence type="ECO:0000259" key="3">
    <source>
        <dbReference type="SMART" id="SM01086"/>
    </source>
</evidence>
<dbReference type="FunFam" id="1.10.8.60:FF:000138">
    <property type="entry name" value="ATP-dependent Clp protease ATP-binding subunit ClpX"/>
    <property type="match status" value="1"/>
</dbReference>
<dbReference type="EnsemblMetazoa" id="CJA33234.1">
    <property type="protein sequence ID" value="CJA33234.1"/>
    <property type="gene ID" value="WBGene00209081"/>
</dbReference>
<name>A0A8R1IF35_CAEJA</name>
<dbReference type="GO" id="GO:0005524">
    <property type="term" value="F:ATP binding"/>
    <property type="evidence" value="ECO:0007669"/>
    <property type="project" value="UniProtKB-KW"/>
</dbReference>
<dbReference type="Gene3D" id="1.10.8.60">
    <property type="match status" value="1"/>
</dbReference>
<sequence>MDKRSLGFSSSSFGGSSTVLDGVHTTEKLRDSNEEVASKARDEMIKLCDQGDLISFGMIPELVGRFPVIVPFHSLNKSHLISVLTEPKGSLIAQTKKFFENENVELRFADKAIEEIAEMAVKRKTGARALKSIVEKAVINAKYEIPGSEVKCVEINETSLKDSTFVIIEDKNSAIGNENK</sequence>
<dbReference type="InterPro" id="IPR050052">
    <property type="entry name" value="ATP-dep_Clp_protease_ClpX"/>
</dbReference>
<evidence type="ECO:0000256" key="2">
    <source>
        <dbReference type="ARBA" id="ARBA00022840"/>
    </source>
</evidence>
<dbReference type="InterPro" id="IPR027417">
    <property type="entry name" value="P-loop_NTPase"/>
</dbReference>